<comment type="subcellular location">
    <subcellularLocation>
        <location evidence="1">Cell membrane</location>
        <topology evidence="1">Multi-pass membrane protein</topology>
    </subcellularLocation>
</comment>
<dbReference type="PANTHER" id="PTHR23517">
    <property type="entry name" value="RESISTANCE PROTEIN MDTM, PUTATIVE-RELATED-RELATED"/>
    <property type="match status" value="1"/>
</dbReference>
<dbReference type="InterPro" id="IPR011701">
    <property type="entry name" value="MFS"/>
</dbReference>
<keyword evidence="2" id="KW-0813">Transport</keyword>
<dbReference type="PROSITE" id="PS50850">
    <property type="entry name" value="MFS"/>
    <property type="match status" value="1"/>
</dbReference>
<dbReference type="GO" id="GO:0022857">
    <property type="term" value="F:transmembrane transporter activity"/>
    <property type="evidence" value="ECO:0007669"/>
    <property type="project" value="InterPro"/>
</dbReference>
<dbReference type="GO" id="GO:0005886">
    <property type="term" value="C:plasma membrane"/>
    <property type="evidence" value="ECO:0007669"/>
    <property type="project" value="UniProtKB-SubCell"/>
</dbReference>
<dbReference type="SUPFAM" id="SSF103473">
    <property type="entry name" value="MFS general substrate transporter"/>
    <property type="match status" value="1"/>
</dbReference>
<feature type="transmembrane region" description="Helical" evidence="8">
    <location>
        <begin position="165"/>
        <end position="188"/>
    </location>
</feature>
<feature type="transmembrane region" description="Helical" evidence="8">
    <location>
        <begin position="90"/>
        <end position="111"/>
    </location>
</feature>
<evidence type="ECO:0000313" key="11">
    <source>
        <dbReference type="Proteomes" id="UP000682308"/>
    </source>
</evidence>
<evidence type="ECO:0000313" key="10">
    <source>
        <dbReference type="EMBL" id="MBR8642897.1"/>
    </source>
</evidence>
<keyword evidence="3" id="KW-1003">Cell membrane</keyword>
<evidence type="ECO:0000256" key="7">
    <source>
        <dbReference type="SAM" id="MobiDB-lite"/>
    </source>
</evidence>
<organism evidence="10 11">
    <name type="scientific">Streptomyces tuirus</name>
    <dbReference type="NCBI Taxonomy" id="68278"/>
    <lineage>
        <taxon>Bacteria</taxon>
        <taxon>Bacillati</taxon>
        <taxon>Actinomycetota</taxon>
        <taxon>Actinomycetes</taxon>
        <taxon>Kitasatosporales</taxon>
        <taxon>Streptomycetaceae</taxon>
        <taxon>Streptomyces</taxon>
    </lineage>
</organism>
<reference evidence="10 11" key="1">
    <citation type="submission" date="2021-04" db="EMBL/GenBank/DDBJ databases">
        <title>Characterization of the biosynthetic gene cluster of new lipopeptides with antitumor activity in the genome of the marine Streptomyces PHM034.</title>
        <authorList>
            <person name="Ceniceros A."/>
            <person name="Canedo L."/>
            <person name="Mendez C."/>
            <person name="Olano C."/>
            <person name="Schleissner C."/>
            <person name="Cuevas C."/>
            <person name="De La Calle F."/>
            <person name="Salas J.A."/>
        </authorList>
    </citation>
    <scope>NUCLEOTIDE SEQUENCE [LARGE SCALE GENOMIC DNA]</scope>
    <source>
        <strain evidence="10 11">PHM034</strain>
    </source>
</reference>
<dbReference type="InterPro" id="IPR050171">
    <property type="entry name" value="MFS_Transporters"/>
</dbReference>
<feature type="transmembrane region" description="Helical" evidence="8">
    <location>
        <begin position="12"/>
        <end position="36"/>
    </location>
</feature>
<dbReference type="AlphaFoldDB" id="A0A941FMQ0"/>
<evidence type="ECO:0000256" key="1">
    <source>
        <dbReference type="ARBA" id="ARBA00004651"/>
    </source>
</evidence>
<evidence type="ECO:0000259" key="9">
    <source>
        <dbReference type="PROSITE" id="PS50850"/>
    </source>
</evidence>
<dbReference type="EMBL" id="JAGTPG010000002">
    <property type="protein sequence ID" value="MBR8642897.1"/>
    <property type="molecule type" value="Genomic_DNA"/>
</dbReference>
<dbReference type="InterPro" id="IPR036259">
    <property type="entry name" value="MFS_trans_sf"/>
</dbReference>
<keyword evidence="6 8" id="KW-0472">Membrane</keyword>
<evidence type="ECO:0000256" key="5">
    <source>
        <dbReference type="ARBA" id="ARBA00022989"/>
    </source>
</evidence>
<feature type="region of interest" description="Disordered" evidence="7">
    <location>
        <begin position="196"/>
        <end position="258"/>
    </location>
</feature>
<gene>
    <name evidence="10" type="ORF">KEF29_35240</name>
</gene>
<comment type="caution">
    <text evidence="10">The sequence shown here is derived from an EMBL/GenBank/DDBJ whole genome shotgun (WGS) entry which is preliminary data.</text>
</comment>
<evidence type="ECO:0000256" key="8">
    <source>
        <dbReference type="SAM" id="Phobius"/>
    </source>
</evidence>
<keyword evidence="4 8" id="KW-0812">Transmembrane</keyword>
<evidence type="ECO:0000256" key="2">
    <source>
        <dbReference type="ARBA" id="ARBA00022448"/>
    </source>
</evidence>
<proteinExistence type="predicted"/>
<dbReference type="Proteomes" id="UP000682308">
    <property type="component" value="Unassembled WGS sequence"/>
</dbReference>
<feature type="transmembrane region" description="Helical" evidence="8">
    <location>
        <begin position="48"/>
        <end position="69"/>
    </location>
</feature>
<dbReference type="Pfam" id="PF07690">
    <property type="entry name" value="MFS_1"/>
    <property type="match status" value="1"/>
</dbReference>
<keyword evidence="5 8" id="KW-1133">Transmembrane helix</keyword>
<dbReference type="PANTHER" id="PTHR23517:SF2">
    <property type="entry name" value="MULTIDRUG RESISTANCE PROTEIN MDTH"/>
    <property type="match status" value="1"/>
</dbReference>
<evidence type="ECO:0000256" key="4">
    <source>
        <dbReference type="ARBA" id="ARBA00022692"/>
    </source>
</evidence>
<feature type="compositionally biased region" description="Basic and acidic residues" evidence="7">
    <location>
        <begin position="196"/>
        <end position="227"/>
    </location>
</feature>
<protein>
    <submittedName>
        <fullName evidence="10">MFS transporter</fullName>
    </submittedName>
</protein>
<name>A0A941FMQ0_9ACTN</name>
<sequence length="258" mass="27158">MTDRNARPERITRGLIASSFIDSMGNGLFLAGSVLYLTRVVDLSNAQVTFGLTVAGLIGFLTTVPVSMIGDRIGAGRLLVILQFWRLAGFVGYAFVGGFAQFMVVVAFIALGDRVAQPVLQTVVGEAVGDERRVRTMAWIRSTRNAGLTAGALLTSLAVTADTPWSYRAVILGDAATFLASGLLLWGLRLPGGRAAKDGRTKGKTEGQTDGRTKGRTDGSTKGRTDGQTDVGSAKGPAPRLRPWTLLRSLAGNAATSS</sequence>
<dbReference type="Gene3D" id="1.20.1250.20">
    <property type="entry name" value="MFS general substrate transporter like domains"/>
    <property type="match status" value="1"/>
</dbReference>
<feature type="domain" description="Major facilitator superfamily (MFS) profile" evidence="9">
    <location>
        <begin position="11"/>
        <end position="258"/>
    </location>
</feature>
<evidence type="ECO:0000256" key="3">
    <source>
        <dbReference type="ARBA" id="ARBA00022475"/>
    </source>
</evidence>
<keyword evidence="11" id="KW-1185">Reference proteome</keyword>
<dbReference type="InterPro" id="IPR020846">
    <property type="entry name" value="MFS_dom"/>
</dbReference>
<evidence type="ECO:0000256" key="6">
    <source>
        <dbReference type="ARBA" id="ARBA00023136"/>
    </source>
</evidence>
<accession>A0A941FMQ0</accession>